<dbReference type="Proteomes" id="UP000238220">
    <property type="component" value="Unassembled WGS sequence"/>
</dbReference>
<dbReference type="RefSeq" id="WP_104228571.1">
    <property type="nucleotide sequence ID" value="NZ_PSNW01000001.1"/>
</dbReference>
<evidence type="ECO:0000256" key="10">
    <source>
        <dbReference type="SAM" id="Phobius"/>
    </source>
</evidence>
<evidence type="ECO:0000313" key="11">
    <source>
        <dbReference type="EMBL" id="PPE75605.1"/>
    </source>
</evidence>
<dbReference type="PANTHER" id="PTHR43298">
    <property type="entry name" value="MULTIDRUG RESISTANCE PROTEIN NORM-RELATED"/>
    <property type="match status" value="1"/>
</dbReference>
<feature type="transmembrane region" description="Helical" evidence="10">
    <location>
        <begin position="21"/>
        <end position="40"/>
    </location>
</feature>
<keyword evidence="4" id="KW-1003">Cell membrane</keyword>
<dbReference type="InterPro" id="IPR050222">
    <property type="entry name" value="MATE_MdtK"/>
</dbReference>
<organism evidence="11 12">
    <name type="scientific">Solimonas fluminis</name>
    <dbReference type="NCBI Taxonomy" id="2086571"/>
    <lineage>
        <taxon>Bacteria</taxon>
        <taxon>Pseudomonadati</taxon>
        <taxon>Pseudomonadota</taxon>
        <taxon>Gammaproteobacteria</taxon>
        <taxon>Nevskiales</taxon>
        <taxon>Nevskiaceae</taxon>
        <taxon>Solimonas</taxon>
    </lineage>
</organism>
<comment type="subcellular location">
    <subcellularLocation>
        <location evidence="1">Cell inner membrane</location>
        <topology evidence="1">Multi-pass membrane protein</topology>
    </subcellularLocation>
</comment>
<keyword evidence="12" id="KW-1185">Reference proteome</keyword>
<dbReference type="NCBIfam" id="TIGR00797">
    <property type="entry name" value="matE"/>
    <property type="match status" value="1"/>
</dbReference>
<gene>
    <name evidence="11" type="ORF">C3942_01550</name>
</gene>
<evidence type="ECO:0000313" key="12">
    <source>
        <dbReference type="Proteomes" id="UP000238220"/>
    </source>
</evidence>
<protein>
    <recommendedName>
        <fullName evidence="9">Multidrug-efflux transporter</fullName>
    </recommendedName>
</protein>
<dbReference type="GO" id="GO:0005886">
    <property type="term" value="C:plasma membrane"/>
    <property type="evidence" value="ECO:0007669"/>
    <property type="project" value="UniProtKB-SubCell"/>
</dbReference>
<name>A0A2S5TKT6_9GAMM</name>
<feature type="transmembrane region" description="Helical" evidence="10">
    <location>
        <begin position="364"/>
        <end position="385"/>
    </location>
</feature>
<evidence type="ECO:0000256" key="9">
    <source>
        <dbReference type="ARBA" id="ARBA00031636"/>
    </source>
</evidence>
<feature type="transmembrane region" description="Helical" evidence="10">
    <location>
        <begin position="52"/>
        <end position="75"/>
    </location>
</feature>
<dbReference type="PANTHER" id="PTHR43298:SF2">
    <property type="entry name" value="FMN_FAD EXPORTER YEEO-RELATED"/>
    <property type="match status" value="1"/>
</dbReference>
<evidence type="ECO:0000256" key="6">
    <source>
        <dbReference type="ARBA" id="ARBA00022989"/>
    </source>
</evidence>
<reference evidence="11 12" key="1">
    <citation type="submission" date="2018-02" db="EMBL/GenBank/DDBJ databases">
        <title>Genome sequencing of Solimonas sp. HR-BB.</title>
        <authorList>
            <person name="Lee Y."/>
            <person name="Jeon C.O."/>
        </authorList>
    </citation>
    <scope>NUCLEOTIDE SEQUENCE [LARGE SCALE GENOMIC DNA]</scope>
    <source>
        <strain evidence="11 12">HR-BB</strain>
    </source>
</reference>
<feature type="transmembrane region" description="Helical" evidence="10">
    <location>
        <begin position="136"/>
        <end position="157"/>
    </location>
</feature>
<feature type="transmembrane region" description="Helical" evidence="10">
    <location>
        <begin position="428"/>
        <end position="448"/>
    </location>
</feature>
<evidence type="ECO:0000256" key="5">
    <source>
        <dbReference type="ARBA" id="ARBA00022692"/>
    </source>
</evidence>
<evidence type="ECO:0000256" key="2">
    <source>
        <dbReference type="ARBA" id="ARBA00022448"/>
    </source>
</evidence>
<feature type="transmembrane region" description="Helical" evidence="10">
    <location>
        <begin position="169"/>
        <end position="189"/>
    </location>
</feature>
<dbReference type="Pfam" id="PF01554">
    <property type="entry name" value="MatE"/>
    <property type="match status" value="2"/>
</dbReference>
<dbReference type="AlphaFoldDB" id="A0A2S5TKT6"/>
<proteinExistence type="predicted"/>
<feature type="transmembrane region" description="Helical" evidence="10">
    <location>
        <begin position="397"/>
        <end position="416"/>
    </location>
</feature>
<sequence length="454" mass="46991">MTDLSLPSSGGAFRREAAANLKLALPLVVAQIAAVGMGTVDTILAGQLGAQALAAVAVGANYAVLFFIFFHGVLMACSPIVAQRSGAGRPAAETGVFLREILPLGLAVAMVWWLALRLSAGPLIGRLGLPADTSRIAVEFLHALSWSAFGFSAWFVLRYTAEGLGQPRPILLAGIVGLAVNALLAWGLLFGHWGLPALGAAGCGWATSIAALVMAATLALQYQLRPALRPVRLFHGRLGHPAGDSAEVLRLGLPIGLILAAEAGLFVMAALLMSQFGESTVAAYQIAINFAALLFMIPLGMGLACTVRVGQAAGGGLGAAEVRFRGRVGMQLGLLNAASNALIMLLLAPLIVRLYTGDAAIGALAVKFLWLAAAFQFFDAVQVTANGALRGIKDTRLPMLITVFAYWAVGFPAGWWLAFHAGLGPSGIWWGLTVGLAVAAAGLAARFGHKAQSA</sequence>
<dbReference type="PIRSF" id="PIRSF006603">
    <property type="entry name" value="DinF"/>
    <property type="match status" value="1"/>
</dbReference>
<dbReference type="CDD" id="cd13131">
    <property type="entry name" value="MATE_NorM_like"/>
    <property type="match status" value="1"/>
</dbReference>
<keyword evidence="2" id="KW-0813">Transport</keyword>
<evidence type="ECO:0000256" key="8">
    <source>
        <dbReference type="ARBA" id="ARBA00023136"/>
    </source>
</evidence>
<comment type="caution">
    <text evidence="11">The sequence shown here is derived from an EMBL/GenBank/DDBJ whole genome shotgun (WGS) entry which is preliminary data.</text>
</comment>
<accession>A0A2S5TKT6</accession>
<evidence type="ECO:0000256" key="3">
    <source>
        <dbReference type="ARBA" id="ARBA00022449"/>
    </source>
</evidence>
<dbReference type="InterPro" id="IPR002528">
    <property type="entry name" value="MATE_fam"/>
</dbReference>
<dbReference type="InterPro" id="IPR048279">
    <property type="entry name" value="MdtK-like"/>
</dbReference>
<dbReference type="OrthoDB" id="9780160at2"/>
<dbReference type="GO" id="GO:0042910">
    <property type="term" value="F:xenobiotic transmembrane transporter activity"/>
    <property type="evidence" value="ECO:0007669"/>
    <property type="project" value="InterPro"/>
</dbReference>
<feature type="transmembrane region" description="Helical" evidence="10">
    <location>
        <begin position="96"/>
        <end position="116"/>
    </location>
</feature>
<keyword evidence="5 10" id="KW-0812">Transmembrane</keyword>
<keyword evidence="8 10" id="KW-0472">Membrane</keyword>
<dbReference type="GO" id="GO:0015297">
    <property type="term" value="F:antiporter activity"/>
    <property type="evidence" value="ECO:0007669"/>
    <property type="project" value="UniProtKB-KW"/>
</dbReference>
<keyword evidence="3" id="KW-0050">Antiport</keyword>
<feature type="transmembrane region" description="Helical" evidence="10">
    <location>
        <begin position="282"/>
        <end position="307"/>
    </location>
</feature>
<evidence type="ECO:0000256" key="7">
    <source>
        <dbReference type="ARBA" id="ARBA00023065"/>
    </source>
</evidence>
<keyword evidence="7" id="KW-0406">Ion transport</keyword>
<feature type="transmembrane region" description="Helical" evidence="10">
    <location>
        <begin position="195"/>
        <end position="220"/>
    </location>
</feature>
<dbReference type="EMBL" id="PSNW01000001">
    <property type="protein sequence ID" value="PPE75605.1"/>
    <property type="molecule type" value="Genomic_DNA"/>
</dbReference>
<evidence type="ECO:0000256" key="4">
    <source>
        <dbReference type="ARBA" id="ARBA00022475"/>
    </source>
</evidence>
<dbReference type="GO" id="GO:0006811">
    <property type="term" value="P:monoatomic ion transport"/>
    <property type="evidence" value="ECO:0007669"/>
    <property type="project" value="UniProtKB-KW"/>
</dbReference>
<feature type="transmembrane region" description="Helical" evidence="10">
    <location>
        <begin position="255"/>
        <end position="276"/>
    </location>
</feature>
<keyword evidence="6 10" id="KW-1133">Transmembrane helix</keyword>
<feature type="transmembrane region" description="Helical" evidence="10">
    <location>
        <begin position="328"/>
        <end position="352"/>
    </location>
</feature>
<evidence type="ECO:0000256" key="1">
    <source>
        <dbReference type="ARBA" id="ARBA00004429"/>
    </source>
</evidence>